<dbReference type="Proteomes" id="UP000790347">
    <property type="component" value="Unassembled WGS sequence"/>
</dbReference>
<accession>A0A922L5P4</accession>
<evidence type="ECO:0000313" key="2">
    <source>
        <dbReference type="Proteomes" id="UP000790347"/>
    </source>
</evidence>
<reference evidence="1" key="1">
    <citation type="submission" date="2013-05" db="EMBL/GenBank/DDBJ databases">
        <authorList>
            <person name="Yim A.K.Y."/>
            <person name="Chan T.F."/>
            <person name="Ji K.M."/>
            <person name="Liu X.Y."/>
            <person name="Zhou J.W."/>
            <person name="Li R.Q."/>
            <person name="Yang K.Y."/>
            <person name="Li J."/>
            <person name="Li M."/>
            <person name="Law P.T.W."/>
            <person name="Wu Y.L."/>
            <person name="Cai Z.L."/>
            <person name="Qin H."/>
            <person name="Bao Y."/>
            <person name="Leung R.K.K."/>
            <person name="Ng P.K.S."/>
            <person name="Zou J."/>
            <person name="Zhong X.J."/>
            <person name="Ran P.X."/>
            <person name="Zhong N.S."/>
            <person name="Liu Z.G."/>
            <person name="Tsui S.K.W."/>
        </authorList>
    </citation>
    <scope>NUCLEOTIDE SEQUENCE</scope>
    <source>
        <strain evidence="1">Derf</strain>
        <tissue evidence="1">Whole organism</tissue>
    </source>
</reference>
<protein>
    <submittedName>
        <fullName evidence="1">Uncharacterized protein</fullName>
    </submittedName>
</protein>
<dbReference type="AlphaFoldDB" id="A0A922L5P4"/>
<organism evidence="1 2">
    <name type="scientific">Dermatophagoides farinae</name>
    <name type="common">American house dust mite</name>
    <dbReference type="NCBI Taxonomy" id="6954"/>
    <lineage>
        <taxon>Eukaryota</taxon>
        <taxon>Metazoa</taxon>
        <taxon>Ecdysozoa</taxon>
        <taxon>Arthropoda</taxon>
        <taxon>Chelicerata</taxon>
        <taxon>Arachnida</taxon>
        <taxon>Acari</taxon>
        <taxon>Acariformes</taxon>
        <taxon>Sarcoptiformes</taxon>
        <taxon>Astigmata</taxon>
        <taxon>Psoroptidia</taxon>
        <taxon>Analgoidea</taxon>
        <taxon>Pyroglyphidae</taxon>
        <taxon>Dermatophagoidinae</taxon>
        <taxon>Dermatophagoides</taxon>
    </lineage>
</organism>
<gene>
    <name evidence="1" type="ORF">DERF_008653</name>
</gene>
<keyword evidence="2" id="KW-1185">Reference proteome</keyword>
<reference evidence="1" key="2">
    <citation type="journal article" date="2022" name="Res Sq">
        <title>Comparative Genomics Reveals Insights into the Divergent Evolution of Astigmatic Mites and Household Pest Adaptations.</title>
        <authorList>
            <person name="Xiong Q."/>
            <person name="Wan A.T.-Y."/>
            <person name="Liu X.-Y."/>
            <person name="Fung C.S.-H."/>
            <person name="Xiao X."/>
            <person name="Malainual N."/>
            <person name="Hou J."/>
            <person name="Wang L."/>
            <person name="Wang M."/>
            <person name="Yang K."/>
            <person name="Cui Y."/>
            <person name="Leung E."/>
            <person name="Nong W."/>
            <person name="Shin S.-K."/>
            <person name="Au S."/>
            <person name="Jeong K.Y."/>
            <person name="Chew F.T."/>
            <person name="Hui J."/>
            <person name="Leung T.F."/>
            <person name="Tungtrongchitr A."/>
            <person name="Zhong N."/>
            <person name="Liu Z."/>
            <person name="Tsui S."/>
        </authorList>
    </citation>
    <scope>NUCLEOTIDE SEQUENCE</scope>
    <source>
        <strain evidence="1">Derf</strain>
        <tissue evidence="1">Whole organism</tissue>
    </source>
</reference>
<evidence type="ECO:0000313" key="1">
    <source>
        <dbReference type="EMBL" id="KAH9518050.1"/>
    </source>
</evidence>
<sequence length="104" mass="12365">MNQSRMIQSNHICEIGKQFSFTDTCVYSNNNNNYRLPPTELINACNPELYQHQQQQQQQQQQGMIFEQMIIMAALIFVHSNRIQSSEFDKFPIFQISLHFNIFF</sequence>
<comment type="caution">
    <text evidence="1">The sequence shown here is derived from an EMBL/GenBank/DDBJ whole genome shotgun (WGS) entry which is preliminary data.</text>
</comment>
<proteinExistence type="predicted"/>
<name>A0A922L5P4_DERFA</name>
<dbReference type="EMBL" id="ASGP02000003">
    <property type="protein sequence ID" value="KAH9518050.1"/>
    <property type="molecule type" value="Genomic_DNA"/>
</dbReference>